<proteinExistence type="predicted"/>
<dbReference type="RefSeq" id="WP_002321571.1">
    <property type="nucleotide sequence ID" value="NZ_CAMRQV010000023.1"/>
</dbReference>
<dbReference type="Proteomes" id="UP000469871">
    <property type="component" value="Unassembled WGS sequence"/>
</dbReference>
<protein>
    <submittedName>
        <fullName evidence="1">Uncharacterized protein</fullName>
    </submittedName>
</protein>
<evidence type="ECO:0000313" key="1">
    <source>
        <dbReference type="EMBL" id="KAB7571850.1"/>
    </source>
</evidence>
<accession>A0A286V7Y9</accession>
<dbReference type="EMBL" id="FKLM01000070">
    <property type="protein sequence ID" value="SAM52844.1"/>
    <property type="molecule type" value="Genomic_DNA"/>
</dbReference>
<evidence type="ECO:0000313" key="3">
    <source>
        <dbReference type="Proteomes" id="UP000183509"/>
    </source>
</evidence>
<gene>
    <name evidence="2" type="ORF">DTPHA_602625</name>
    <name evidence="1" type="ORF">GBM73_18045</name>
</gene>
<dbReference type="AlphaFoldDB" id="A0A286V7Y9"/>
<comment type="caution">
    <text evidence="1">The sequence shown here is derived from an EMBL/GenBank/DDBJ whole genome shotgun (WGS) entry which is preliminary data.</text>
</comment>
<name>A0A286V7Y9_ENTFC</name>
<organism evidence="1 4">
    <name type="scientific">Enterococcus faecium</name>
    <name type="common">Streptococcus faecium</name>
    <dbReference type="NCBI Taxonomy" id="1352"/>
    <lineage>
        <taxon>Bacteria</taxon>
        <taxon>Bacillati</taxon>
        <taxon>Bacillota</taxon>
        <taxon>Bacilli</taxon>
        <taxon>Lactobacillales</taxon>
        <taxon>Enterococcaceae</taxon>
        <taxon>Enterococcus</taxon>
    </lineage>
</organism>
<evidence type="ECO:0000313" key="4">
    <source>
        <dbReference type="Proteomes" id="UP000469871"/>
    </source>
</evidence>
<reference evidence="1 4" key="2">
    <citation type="submission" date="2019-10" db="EMBL/GenBank/DDBJ databases">
        <title>Evolutionary dynamics of vancomycin-resistant Enterococcus faecium during gastrointestinal tract colonization and bloodstream infection in immunocompromised pediatric patients.</title>
        <authorList>
            <person name="Chilambi G.S."/>
            <person name="Nordstrom H.R."/>
            <person name="Evans D.R."/>
            <person name="Ferrolino J."/>
            <person name="Hayden R.T."/>
            <person name="Maron G.M."/>
            <person name="Vo A.N."/>
            <person name="Gilmore M.S."/>
            <person name="Wolf J."/>
            <person name="Rosch J.W."/>
            <person name="Van Tyne D."/>
        </authorList>
    </citation>
    <scope>NUCLEOTIDE SEQUENCE [LARGE SCALE GENOMIC DNA]</scope>
    <source>
        <strain evidence="1 4">VRECG27</strain>
    </source>
</reference>
<evidence type="ECO:0000313" key="2">
    <source>
        <dbReference type="EMBL" id="SAM52844.1"/>
    </source>
</evidence>
<dbReference type="EMBL" id="WEFP01000027">
    <property type="protein sequence ID" value="KAB7571850.1"/>
    <property type="molecule type" value="Genomic_DNA"/>
</dbReference>
<dbReference type="Proteomes" id="UP000183509">
    <property type="component" value="Unassembled WGS sequence"/>
</dbReference>
<sequence length="112" mass="12777">MIILATDYIDSLKDENGNVPALLNCGIKSKNRIILLRISADLAKYLYLSKTAVYYTAATRYQYKGKTISQDYYDRLISPDMYGNSESAIKLFGAIEIYADDFPNLWLKEEAE</sequence>
<reference evidence="2 3" key="1">
    <citation type="submission" date="2016-04" db="EMBL/GenBank/DDBJ databases">
        <authorList>
            <person name="Millard A."/>
        </authorList>
    </citation>
    <scope>NUCLEOTIDE SEQUENCE [LARGE SCALE GENOMIC DNA]</scope>
    <source>
        <strain evidence="2">Isolate 22</strain>
    </source>
</reference>